<comment type="function">
    <text evidence="10">One of several proteins that assist in the late maturation steps of the functional core of the 30S ribosomal subunit. Helps release RbfA from mature subunits. May play a role in the assembly of ribosomal proteins into the subunit. Circularly permuted GTPase that catalyzes slow GTP hydrolysis, GTPase activity is stimulated by the 30S ribosomal subunit.</text>
</comment>
<dbReference type="PROSITE" id="PS51721">
    <property type="entry name" value="G_CP"/>
    <property type="match status" value="1"/>
</dbReference>
<dbReference type="PANTHER" id="PTHR32120:SF10">
    <property type="entry name" value="SMALL RIBOSOMAL SUBUNIT BIOGENESIS GTPASE RSGA"/>
    <property type="match status" value="1"/>
</dbReference>
<keyword evidence="1 10" id="KW-0963">Cytoplasm</keyword>
<evidence type="ECO:0000259" key="12">
    <source>
        <dbReference type="PROSITE" id="PS51721"/>
    </source>
</evidence>
<evidence type="ECO:0000256" key="3">
    <source>
        <dbReference type="ARBA" id="ARBA00022723"/>
    </source>
</evidence>
<dbReference type="Proteomes" id="UP001317705">
    <property type="component" value="Chromosome"/>
</dbReference>
<comment type="subunit">
    <text evidence="10">Monomer. Associates with 30S ribosomal subunit, binds 16S rRNA.</text>
</comment>
<comment type="subcellular location">
    <subcellularLocation>
        <location evidence="10">Cytoplasm</location>
    </subcellularLocation>
</comment>
<evidence type="ECO:0000256" key="2">
    <source>
        <dbReference type="ARBA" id="ARBA00022517"/>
    </source>
</evidence>
<dbReference type="Gene3D" id="3.40.50.300">
    <property type="entry name" value="P-loop containing nucleotide triphosphate hydrolases"/>
    <property type="match status" value="1"/>
</dbReference>
<sequence length="383" mass="42476">MLCRIVNALRSNIKPRSFEVSHMPPTIAHLQHLGWDEWFAAQAEEKGLTGHRVARVVAVDREQLLVMDESGEFRARLAGRFLFMTEQSVDFPCVGDWVCVQHDSADRFGIIHDVIPRRSFLRRKAAGDTIEHQMIAANIDVALIVQSCQFDFNVNRLERYLVMVRNGRVAPVVLLTKTDLVTPVTLQQLRDDIGNAGITAAVIALSNVTGAGVETVRDMLQPGKTYCLLGSSGVGKSTLINRLLGRQHLETGGVSGTGEGRHTTVRRELVRLDNGAMLIDNPGMREFGILGAEEGLGDSFADIYALAAHCKYADCAHANEPGCAVLRAVADGSLPQGHYRNFLKLRNEAEFHDLSYLEKRQKDKDFGRFLKSARKDPGFRRKS</sequence>
<evidence type="ECO:0000313" key="14">
    <source>
        <dbReference type="Proteomes" id="UP001317705"/>
    </source>
</evidence>
<feature type="binding site" evidence="10">
    <location>
        <begin position="230"/>
        <end position="238"/>
    </location>
    <ligand>
        <name>GTP</name>
        <dbReference type="ChEBI" id="CHEBI:37565"/>
    </ligand>
</feature>
<dbReference type="InterPro" id="IPR030378">
    <property type="entry name" value="G_CP_dom"/>
</dbReference>
<dbReference type="InterPro" id="IPR010914">
    <property type="entry name" value="RsgA_GTPase_dom"/>
</dbReference>
<evidence type="ECO:0000256" key="7">
    <source>
        <dbReference type="ARBA" id="ARBA00022833"/>
    </source>
</evidence>
<organism evidence="13 14">
    <name type="scientific">Geotalea uraniireducens</name>
    <dbReference type="NCBI Taxonomy" id="351604"/>
    <lineage>
        <taxon>Bacteria</taxon>
        <taxon>Pseudomonadati</taxon>
        <taxon>Thermodesulfobacteriota</taxon>
        <taxon>Desulfuromonadia</taxon>
        <taxon>Geobacterales</taxon>
        <taxon>Geobacteraceae</taxon>
        <taxon>Geotalea</taxon>
    </lineage>
</organism>
<reference evidence="13 14" key="1">
    <citation type="submission" date="2022-12" db="EMBL/GenBank/DDBJ databases">
        <title>Polyphasic characterization of Geotalea uranireducens NIT-SL11 newly isolated from a complex of sewage sludge and microbially reduced graphene oxide.</title>
        <authorList>
            <person name="Xie L."/>
            <person name="Yoshida N."/>
            <person name="Meng L."/>
        </authorList>
    </citation>
    <scope>NUCLEOTIDE SEQUENCE [LARGE SCALE GENOMIC DNA]</scope>
    <source>
        <strain evidence="13 14">NIT-SL11</strain>
    </source>
</reference>
<keyword evidence="4 10" id="KW-0699">rRNA-binding</keyword>
<dbReference type="PANTHER" id="PTHR32120">
    <property type="entry name" value="SMALL RIBOSOMAL SUBUNIT BIOGENESIS GTPASE RSGA"/>
    <property type="match status" value="1"/>
</dbReference>
<keyword evidence="6 10" id="KW-0378">Hydrolase</keyword>
<dbReference type="Pfam" id="PF03193">
    <property type="entry name" value="RsgA_GTPase"/>
    <property type="match status" value="1"/>
</dbReference>
<dbReference type="HAMAP" id="MF_01820">
    <property type="entry name" value="GTPase_RsgA"/>
    <property type="match status" value="1"/>
</dbReference>
<comment type="cofactor">
    <cofactor evidence="10">
        <name>Zn(2+)</name>
        <dbReference type="ChEBI" id="CHEBI:29105"/>
    </cofactor>
    <text evidence="10">Binds 1 zinc ion per subunit.</text>
</comment>
<name>A0ABN6VUH4_9BACT</name>
<feature type="binding site" evidence="10">
    <location>
        <position position="317"/>
    </location>
    <ligand>
        <name>Zn(2+)</name>
        <dbReference type="ChEBI" id="CHEBI:29105"/>
    </ligand>
</feature>
<dbReference type="SUPFAM" id="SSF52540">
    <property type="entry name" value="P-loop containing nucleoside triphosphate hydrolases"/>
    <property type="match status" value="1"/>
</dbReference>
<protein>
    <recommendedName>
        <fullName evidence="10">Small ribosomal subunit biogenesis GTPase RsgA</fullName>
        <ecNumber evidence="10">3.6.1.-</ecNumber>
    </recommendedName>
</protein>
<dbReference type="EMBL" id="AP027151">
    <property type="protein sequence ID" value="BDV43989.1"/>
    <property type="molecule type" value="Genomic_DNA"/>
</dbReference>
<evidence type="ECO:0000313" key="13">
    <source>
        <dbReference type="EMBL" id="BDV43989.1"/>
    </source>
</evidence>
<evidence type="ECO:0000256" key="5">
    <source>
        <dbReference type="ARBA" id="ARBA00022741"/>
    </source>
</evidence>
<feature type="binding site" evidence="10">
    <location>
        <position position="323"/>
    </location>
    <ligand>
        <name>Zn(2+)</name>
        <dbReference type="ChEBI" id="CHEBI:29105"/>
    </ligand>
</feature>
<evidence type="ECO:0000259" key="11">
    <source>
        <dbReference type="PROSITE" id="PS50936"/>
    </source>
</evidence>
<proteinExistence type="inferred from homology"/>
<keyword evidence="2 10" id="KW-0690">Ribosome biogenesis</keyword>
<evidence type="ECO:0000256" key="6">
    <source>
        <dbReference type="ARBA" id="ARBA00022801"/>
    </source>
</evidence>
<feature type="binding site" evidence="10">
    <location>
        <begin position="176"/>
        <end position="179"/>
    </location>
    <ligand>
        <name>GTP</name>
        <dbReference type="ChEBI" id="CHEBI:37565"/>
    </ligand>
</feature>
<dbReference type="CDD" id="cd01854">
    <property type="entry name" value="YjeQ_EngC"/>
    <property type="match status" value="1"/>
</dbReference>
<comment type="similarity">
    <text evidence="10">Belongs to the TRAFAC class YlqF/YawG GTPase family. RsgA subfamily.</text>
</comment>
<feature type="binding site" evidence="10">
    <location>
        <position position="310"/>
    </location>
    <ligand>
        <name>Zn(2+)</name>
        <dbReference type="ChEBI" id="CHEBI:29105"/>
    </ligand>
</feature>
<feature type="binding site" evidence="10">
    <location>
        <position position="315"/>
    </location>
    <ligand>
        <name>Zn(2+)</name>
        <dbReference type="ChEBI" id="CHEBI:29105"/>
    </ligand>
</feature>
<dbReference type="InterPro" id="IPR027417">
    <property type="entry name" value="P-loop_NTPase"/>
</dbReference>
<keyword evidence="5 10" id="KW-0547">Nucleotide-binding</keyword>
<dbReference type="PROSITE" id="PS50936">
    <property type="entry name" value="ENGC_GTPASE"/>
    <property type="match status" value="1"/>
</dbReference>
<keyword evidence="8 10" id="KW-0694">RNA-binding</keyword>
<keyword evidence="7 10" id="KW-0862">Zinc</keyword>
<evidence type="ECO:0000256" key="1">
    <source>
        <dbReference type="ARBA" id="ARBA00022490"/>
    </source>
</evidence>
<dbReference type="EC" id="3.6.1.-" evidence="10"/>
<evidence type="ECO:0000256" key="8">
    <source>
        <dbReference type="ARBA" id="ARBA00022884"/>
    </source>
</evidence>
<feature type="domain" description="CP-type G" evidence="12">
    <location>
        <begin position="127"/>
        <end position="287"/>
    </location>
</feature>
<keyword evidence="9 10" id="KW-0342">GTP-binding</keyword>
<feature type="domain" description="EngC GTPase" evidence="11">
    <location>
        <begin position="137"/>
        <end position="285"/>
    </location>
</feature>
<evidence type="ECO:0000256" key="9">
    <source>
        <dbReference type="ARBA" id="ARBA00023134"/>
    </source>
</evidence>
<keyword evidence="3 10" id="KW-0479">Metal-binding</keyword>
<dbReference type="Gene3D" id="1.10.40.50">
    <property type="entry name" value="Probable gtpase engc, domain 3"/>
    <property type="match status" value="1"/>
</dbReference>
<dbReference type="NCBIfam" id="TIGR00157">
    <property type="entry name" value="ribosome small subunit-dependent GTPase A"/>
    <property type="match status" value="1"/>
</dbReference>
<accession>A0ABN6VUH4</accession>
<gene>
    <name evidence="10 13" type="primary">rsgA</name>
    <name evidence="13" type="ORF">GURASL_29120</name>
</gene>
<evidence type="ECO:0000256" key="4">
    <source>
        <dbReference type="ARBA" id="ARBA00022730"/>
    </source>
</evidence>
<keyword evidence="14" id="KW-1185">Reference proteome</keyword>
<evidence type="ECO:0000256" key="10">
    <source>
        <dbReference type="HAMAP-Rule" id="MF_01820"/>
    </source>
</evidence>
<dbReference type="InterPro" id="IPR004881">
    <property type="entry name" value="Ribosome_biogen_GTPase_RsgA"/>
</dbReference>